<organism evidence="1 2">
    <name type="scientific">Trichonephila inaurata madagascariensis</name>
    <dbReference type="NCBI Taxonomy" id="2747483"/>
    <lineage>
        <taxon>Eukaryota</taxon>
        <taxon>Metazoa</taxon>
        <taxon>Ecdysozoa</taxon>
        <taxon>Arthropoda</taxon>
        <taxon>Chelicerata</taxon>
        <taxon>Arachnida</taxon>
        <taxon>Araneae</taxon>
        <taxon>Araneomorphae</taxon>
        <taxon>Entelegynae</taxon>
        <taxon>Araneoidea</taxon>
        <taxon>Nephilidae</taxon>
        <taxon>Trichonephila</taxon>
        <taxon>Trichonephila inaurata</taxon>
    </lineage>
</organism>
<accession>A0A8X7C9B7</accession>
<name>A0A8X7C9B7_9ARAC</name>
<dbReference type="EMBL" id="BMAV01012145">
    <property type="protein sequence ID" value="GFY58533.1"/>
    <property type="molecule type" value="Genomic_DNA"/>
</dbReference>
<evidence type="ECO:0000313" key="2">
    <source>
        <dbReference type="Proteomes" id="UP000886998"/>
    </source>
</evidence>
<dbReference type="OrthoDB" id="6433005at2759"/>
<dbReference type="Proteomes" id="UP000886998">
    <property type="component" value="Unassembled WGS sequence"/>
</dbReference>
<reference evidence="1" key="1">
    <citation type="submission" date="2020-08" db="EMBL/GenBank/DDBJ databases">
        <title>Multicomponent nature underlies the extraordinary mechanical properties of spider dragline silk.</title>
        <authorList>
            <person name="Kono N."/>
            <person name="Nakamura H."/>
            <person name="Mori M."/>
            <person name="Yoshida Y."/>
            <person name="Ohtoshi R."/>
            <person name="Malay A.D."/>
            <person name="Moran D.A.P."/>
            <person name="Tomita M."/>
            <person name="Numata K."/>
            <person name="Arakawa K."/>
        </authorList>
    </citation>
    <scope>NUCLEOTIDE SEQUENCE</scope>
</reference>
<protein>
    <submittedName>
        <fullName evidence="1">Uncharacterized protein</fullName>
    </submittedName>
</protein>
<sequence>MSKEISFLHIVFLKVNGRSFSLGWYVTGLTCRDERNIRLHQLRCVHEVSEELFYPRKQPGNVLILDSHSSHGSDMAVLELAAENDLIIFCLPSRITQYL</sequence>
<gene>
    <name evidence="1" type="ORF">TNIN_310971</name>
</gene>
<dbReference type="AlphaFoldDB" id="A0A8X7C9B7"/>
<evidence type="ECO:0000313" key="1">
    <source>
        <dbReference type="EMBL" id="GFY58533.1"/>
    </source>
</evidence>
<proteinExistence type="predicted"/>
<comment type="caution">
    <text evidence="1">The sequence shown here is derived from an EMBL/GenBank/DDBJ whole genome shotgun (WGS) entry which is preliminary data.</text>
</comment>
<keyword evidence="2" id="KW-1185">Reference proteome</keyword>